<dbReference type="EMBL" id="MCHY01000011">
    <property type="protein sequence ID" value="RKD21689.1"/>
    <property type="molecule type" value="Genomic_DNA"/>
</dbReference>
<name>A0A419SEC5_9BACL</name>
<accession>A0A419SEC5</accession>
<dbReference type="Proteomes" id="UP000284219">
    <property type="component" value="Unassembled WGS sequence"/>
</dbReference>
<evidence type="ECO:0000313" key="2">
    <source>
        <dbReference type="Proteomes" id="UP000284219"/>
    </source>
</evidence>
<organism evidence="1 2">
    <name type="scientific">Ammoniphilus oxalaticus</name>
    <dbReference type="NCBI Taxonomy" id="66863"/>
    <lineage>
        <taxon>Bacteria</taxon>
        <taxon>Bacillati</taxon>
        <taxon>Bacillota</taxon>
        <taxon>Bacilli</taxon>
        <taxon>Bacillales</taxon>
        <taxon>Paenibacillaceae</taxon>
        <taxon>Aneurinibacillus group</taxon>
        <taxon>Ammoniphilus</taxon>
    </lineage>
</organism>
<gene>
    <name evidence="1" type="ORF">BEP19_13720</name>
</gene>
<comment type="caution">
    <text evidence="1">The sequence shown here is derived from an EMBL/GenBank/DDBJ whole genome shotgun (WGS) entry which is preliminary data.</text>
</comment>
<proteinExistence type="predicted"/>
<keyword evidence="2" id="KW-1185">Reference proteome</keyword>
<dbReference type="InterPro" id="IPR009507">
    <property type="entry name" value="UPF0435"/>
</dbReference>
<reference evidence="1 2" key="1">
    <citation type="submission" date="2016-08" db="EMBL/GenBank/DDBJ databases">
        <title>Novel Firmicute Genomes.</title>
        <authorList>
            <person name="Poppleton D.I."/>
            <person name="Gribaldo S."/>
        </authorList>
    </citation>
    <scope>NUCLEOTIDE SEQUENCE [LARGE SCALE GENOMIC DNA]</scope>
    <source>
        <strain evidence="1 2">RAOx-1</strain>
    </source>
</reference>
<protein>
    <submittedName>
        <fullName evidence="1">Uncharacterized protein</fullName>
    </submittedName>
</protein>
<dbReference type="AlphaFoldDB" id="A0A419SEC5"/>
<dbReference type="OrthoDB" id="2361695at2"/>
<sequence length="74" mass="8570">MNLEKPSKENIVYILNELQKKLTMANASVMNPDSFELNVYEDLLYLYQVVNRMDKVSISEMEAIVSELGSLRKK</sequence>
<dbReference type="Pfam" id="PF06569">
    <property type="entry name" value="DUF1128"/>
    <property type="match status" value="1"/>
</dbReference>
<dbReference type="RefSeq" id="WP_120190800.1">
    <property type="nucleotide sequence ID" value="NZ_MCHY01000011.1"/>
</dbReference>
<evidence type="ECO:0000313" key="1">
    <source>
        <dbReference type="EMBL" id="RKD21689.1"/>
    </source>
</evidence>